<protein>
    <recommendedName>
        <fullName evidence="4">DUF3221 domain-containing protein</fullName>
    </recommendedName>
</protein>
<dbReference type="Proteomes" id="UP000198565">
    <property type="component" value="Unassembled WGS sequence"/>
</dbReference>
<keyword evidence="1" id="KW-0472">Membrane</keyword>
<organism evidence="2 3">
    <name type="scientific">Gracilibacillus orientalis</name>
    <dbReference type="NCBI Taxonomy" id="334253"/>
    <lineage>
        <taxon>Bacteria</taxon>
        <taxon>Bacillati</taxon>
        <taxon>Bacillota</taxon>
        <taxon>Bacilli</taxon>
        <taxon>Bacillales</taxon>
        <taxon>Bacillaceae</taxon>
        <taxon>Gracilibacillus</taxon>
    </lineage>
</organism>
<proteinExistence type="predicted"/>
<evidence type="ECO:0008006" key="4">
    <source>
        <dbReference type="Google" id="ProtNLM"/>
    </source>
</evidence>
<evidence type="ECO:0000313" key="3">
    <source>
        <dbReference type="Proteomes" id="UP000198565"/>
    </source>
</evidence>
<keyword evidence="1" id="KW-1133">Transmembrane helix</keyword>
<evidence type="ECO:0000256" key="1">
    <source>
        <dbReference type="SAM" id="Phobius"/>
    </source>
</evidence>
<dbReference type="STRING" id="334253.SAMN04487943_11130"/>
<sequence>MRKPLLIGIIIIILLSIITVFFFSLSDYHGIVSELEENKFLLFPLKIDPEADYNTPVIHFDDSTKVVGKVEDVDGLNEGQEVKVWVKESEGIQVAHKIKVIKDFVAD</sequence>
<accession>A0A1I4PER8</accession>
<dbReference type="OrthoDB" id="2936632at2"/>
<dbReference type="RefSeq" id="WP_091485022.1">
    <property type="nucleotide sequence ID" value="NZ_FOTR01000011.1"/>
</dbReference>
<evidence type="ECO:0000313" key="2">
    <source>
        <dbReference type="EMBL" id="SFM26239.1"/>
    </source>
</evidence>
<keyword evidence="1" id="KW-0812">Transmembrane</keyword>
<name>A0A1I4PER8_9BACI</name>
<feature type="transmembrane region" description="Helical" evidence="1">
    <location>
        <begin position="6"/>
        <end position="25"/>
    </location>
</feature>
<dbReference type="EMBL" id="FOTR01000011">
    <property type="protein sequence ID" value="SFM26239.1"/>
    <property type="molecule type" value="Genomic_DNA"/>
</dbReference>
<reference evidence="3" key="1">
    <citation type="submission" date="2016-10" db="EMBL/GenBank/DDBJ databases">
        <authorList>
            <person name="Varghese N."/>
            <person name="Submissions S."/>
        </authorList>
    </citation>
    <scope>NUCLEOTIDE SEQUENCE [LARGE SCALE GENOMIC DNA]</scope>
    <source>
        <strain evidence="3">CGMCC 1.4250</strain>
    </source>
</reference>
<dbReference type="AlphaFoldDB" id="A0A1I4PER8"/>
<gene>
    <name evidence="2" type="ORF">SAMN04487943_11130</name>
</gene>
<keyword evidence="3" id="KW-1185">Reference proteome</keyword>